<gene>
    <name evidence="1" type="ORF">BV25DRAFT_1786648</name>
</gene>
<proteinExistence type="predicted"/>
<protein>
    <submittedName>
        <fullName evidence="1">Uncharacterized protein</fullName>
    </submittedName>
</protein>
<sequence length="89" mass="10563">HKLSTADRPPEMSHWIRRKRDYAKPPPIDDLRTYADGFRTWWSGMQPEWRRGCWPMKRDVRPGETWEATRKGGANGIIVVVIMLAWWAE</sequence>
<keyword evidence="2" id="KW-1185">Reference proteome</keyword>
<feature type="non-terminal residue" evidence="1">
    <location>
        <position position="1"/>
    </location>
</feature>
<comment type="caution">
    <text evidence="1">The sequence shown here is derived from an EMBL/GenBank/DDBJ whole genome shotgun (WGS) entry which is preliminary data.</text>
</comment>
<dbReference type="Proteomes" id="UP000814140">
    <property type="component" value="Unassembled WGS sequence"/>
</dbReference>
<reference evidence="1" key="2">
    <citation type="journal article" date="2022" name="New Phytol.">
        <title>Evolutionary transition to the ectomycorrhizal habit in the genomes of a hyperdiverse lineage of mushroom-forming fungi.</title>
        <authorList>
            <person name="Looney B."/>
            <person name="Miyauchi S."/>
            <person name="Morin E."/>
            <person name="Drula E."/>
            <person name="Courty P.E."/>
            <person name="Kohler A."/>
            <person name="Kuo A."/>
            <person name="LaButti K."/>
            <person name="Pangilinan J."/>
            <person name="Lipzen A."/>
            <person name="Riley R."/>
            <person name="Andreopoulos W."/>
            <person name="He G."/>
            <person name="Johnson J."/>
            <person name="Nolan M."/>
            <person name="Tritt A."/>
            <person name="Barry K.W."/>
            <person name="Grigoriev I.V."/>
            <person name="Nagy L.G."/>
            <person name="Hibbett D."/>
            <person name="Henrissat B."/>
            <person name="Matheny P.B."/>
            <person name="Labbe J."/>
            <person name="Martin F.M."/>
        </authorList>
    </citation>
    <scope>NUCLEOTIDE SEQUENCE</scope>
    <source>
        <strain evidence="1">HHB10654</strain>
    </source>
</reference>
<name>A0ACB8SGI4_9AGAM</name>
<evidence type="ECO:0000313" key="2">
    <source>
        <dbReference type="Proteomes" id="UP000814140"/>
    </source>
</evidence>
<accession>A0ACB8SGI4</accession>
<dbReference type="EMBL" id="MU277342">
    <property type="protein sequence ID" value="KAI0054816.1"/>
    <property type="molecule type" value="Genomic_DNA"/>
</dbReference>
<organism evidence="1 2">
    <name type="scientific">Artomyces pyxidatus</name>
    <dbReference type="NCBI Taxonomy" id="48021"/>
    <lineage>
        <taxon>Eukaryota</taxon>
        <taxon>Fungi</taxon>
        <taxon>Dikarya</taxon>
        <taxon>Basidiomycota</taxon>
        <taxon>Agaricomycotina</taxon>
        <taxon>Agaricomycetes</taxon>
        <taxon>Russulales</taxon>
        <taxon>Auriscalpiaceae</taxon>
        <taxon>Artomyces</taxon>
    </lineage>
</organism>
<feature type="non-terminal residue" evidence="1">
    <location>
        <position position="89"/>
    </location>
</feature>
<reference evidence="1" key="1">
    <citation type="submission" date="2021-03" db="EMBL/GenBank/DDBJ databases">
        <authorList>
            <consortium name="DOE Joint Genome Institute"/>
            <person name="Ahrendt S."/>
            <person name="Looney B.P."/>
            <person name="Miyauchi S."/>
            <person name="Morin E."/>
            <person name="Drula E."/>
            <person name="Courty P.E."/>
            <person name="Chicoki N."/>
            <person name="Fauchery L."/>
            <person name="Kohler A."/>
            <person name="Kuo A."/>
            <person name="Labutti K."/>
            <person name="Pangilinan J."/>
            <person name="Lipzen A."/>
            <person name="Riley R."/>
            <person name="Andreopoulos W."/>
            <person name="He G."/>
            <person name="Johnson J."/>
            <person name="Barry K.W."/>
            <person name="Grigoriev I.V."/>
            <person name="Nagy L."/>
            <person name="Hibbett D."/>
            <person name="Henrissat B."/>
            <person name="Matheny P.B."/>
            <person name="Labbe J."/>
            <person name="Martin F."/>
        </authorList>
    </citation>
    <scope>NUCLEOTIDE SEQUENCE</scope>
    <source>
        <strain evidence="1">HHB10654</strain>
    </source>
</reference>
<evidence type="ECO:0000313" key="1">
    <source>
        <dbReference type="EMBL" id="KAI0054816.1"/>
    </source>
</evidence>